<feature type="non-terminal residue" evidence="1">
    <location>
        <position position="1"/>
    </location>
</feature>
<keyword evidence="2" id="KW-1185">Reference proteome</keyword>
<comment type="caution">
    <text evidence="1">The sequence shown here is derived from an EMBL/GenBank/DDBJ whole genome shotgun (WGS) entry which is preliminary data.</text>
</comment>
<dbReference type="Proteomes" id="UP000887116">
    <property type="component" value="Unassembled WGS sequence"/>
</dbReference>
<accession>A0A8X6LQV2</accession>
<reference evidence="1" key="1">
    <citation type="submission" date="2020-07" db="EMBL/GenBank/DDBJ databases">
        <title>Multicomponent nature underlies the extraordinary mechanical properties of spider dragline silk.</title>
        <authorList>
            <person name="Kono N."/>
            <person name="Nakamura H."/>
            <person name="Mori M."/>
            <person name="Yoshida Y."/>
            <person name="Ohtoshi R."/>
            <person name="Malay A.D."/>
            <person name="Moran D.A.P."/>
            <person name="Tomita M."/>
            <person name="Numata K."/>
            <person name="Arakawa K."/>
        </authorList>
    </citation>
    <scope>NUCLEOTIDE SEQUENCE</scope>
</reference>
<evidence type="ECO:0000313" key="1">
    <source>
        <dbReference type="EMBL" id="GFR19646.1"/>
    </source>
</evidence>
<organism evidence="1 2">
    <name type="scientific">Trichonephila clavata</name>
    <name type="common">Joro spider</name>
    <name type="synonym">Nephila clavata</name>
    <dbReference type="NCBI Taxonomy" id="2740835"/>
    <lineage>
        <taxon>Eukaryota</taxon>
        <taxon>Metazoa</taxon>
        <taxon>Ecdysozoa</taxon>
        <taxon>Arthropoda</taxon>
        <taxon>Chelicerata</taxon>
        <taxon>Arachnida</taxon>
        <taxon>Araneae</taxon>
        <taxon>Araneomorphae</taxon>
        <taxon>Entelegynae</taxon>
        <taxon>Araneoidea</taxon>
        <taxon>Nephilidae</taxon>
        <taxon>Trichonephila</taxon>
    </lineage>
</organism>
<evidence type="ECO:0000313" key="2">
    <source>
        <dbReference type="Proteomes" id="UP000887116"/>
    </source>
</evidence>
<gene>
    <name evidence="1" type="ORF">TNCT_736911</name>
</gene>
<protein>
    <submittedName>
        <fullName evidence="1">Uncharacterized protein</fullName>
    </submittedName>
</protein>
<proteinExistence type="predicted"/>
<dbReference type="AlphaFoldDB" id="A0A8X6LQV2"/>
<sequence>LLTTQLIFFQEDYKIFLPHKLVHRIKLSQSNILGKLLMQEMKEEKFS</sequence>
<dbReference type="EMBL" id="BMAO01027795">
    <property type="protein sequence ID" value="GFR19646.1"/>
    <property type="molecule type" value="Genomic_DNA"/>
</dbReference>
<name>A0A8X6LQV2_TRICU</name>